<dbReference type="HOGENOM" id="CLU_2085009_0_0_1"/>
<gene>
    <name evidence="1" type="ORF">GALMADRAFT_149179</name>
</gene>
<evidence type="ECO:0000313" key="1">
    <source>
        <dbReference type="EMBL" id="KDR64901.1"/>
    </source>
</evidence>
<reference evidence="2" key="1">
    <citation type="journal article" date="2014" name="Proc. Natl. Acad. Sci. U.S.A.">
        <title>Extensive sampling of basidiomycete genomes demonstrates inadequacy of the white-rot/brown-rot paradigm for wood decay fungi.</title>
        <authorList>
            <person name="Riley R."/>
            <person name="Salamov A.A."/>
            <person name="Brown D.W."/>
            <person name="Nagy L.G."/>
            <person name="Floudas D."/>
            <person name="Held B.W."/>
            <person name="Levasseur A."/>
            <person name="Lombard V."/>
            <person name="Morin E."/>
            <person name="Otillar R."/>
            <person name="Lindquist E.A."/>
            <person name="Sun H."/>
            <person name="LaButti K.M."/>
            <person name="Schmutz J."/>
            <person name="Jabbour D."/>
            <person name="Luo H."/>
            <person name="Baker S.E."/>
            <person name="Pisabarro A.G."/>
            <person name="Walton J.D."/>
            <person name="Blanchette R.A."/>
            <person name="Henrissat B."/>
            <person name="Martin F."/>
            <person name="Cullen D."/>
            <person name="Hibbett D.S."/>
            <person name="Grigoriev I.V."/>
        </authorList>
    </citation>
    <scope>NUCLEOTIDE SEQUENCE [LARGE SCALE GENOMIC DNA]</scope>
    <source>
        <strain evidence="2">CBS 339.88</strain>
    </source>
</reference>
<organism evidence="1 2">
    <name type="scientific">Galerina marginata (strain CBS 339.88)</name>
    <dbReference type="NCBI Taxonomy" id="685588"/>
    <lineage>
        <taxon>Eukaryota</taxon>
        <taxon>Fungi</taxon>
        <taxon>Dikarya</taxon>
        <taxon>Basidiomycota</taxon>
        <taxon>Agaricomycotina</taxon>
        <taxon>Agaricomycetes</taxon>
        <taxon>Agaricomycetidae</taxon>
        <taxon>Agaricales</taxon>
        <taxon>Agaricineae</taxon>
        <taxon>Strophariaceae</taxon>
        <taxon>Galerina</taxon>
    </lineage>
</organism>
<dbReference type="EMBL" id="KL142678">
    <property type="protein sequence ID" value="KDR64901.1"/>
    <property type="molecule type" value="Genomic_DNA"/>
</dbReference>
<dbReference type="AlphaFoldDB" id="A0A067S284"/>
<keyword evidence="2" id="KW-1185">Reference proteome</keyword>
<accession>A0A067S284</accession>
<proteinExistence type="predicted"/>
<evidence type="ECO:0000313" key="2">
    <source>
        <dbReference type="Proteomes" id="UP000027222"/>
    </source>
</evidence>
<sequence length="117" mass="12830">MAAITVIVETAVHATVAGSVALRLDPPCPAVELPPPAKVVYTPPLLQVTSEAHTCPMYYCSLTYSCRMREKRELMLMPPVFRPLHPASPPATPPPFHMSPRCWNLPPPVTPPRLLTP</sequence>
<protein>
    <submittedName>
        <fullName evidence="1">Uncharacterized protein</fullName>
    </submittedName>
</protein>
<dbReference type="Proteomes" id="UP000027222">
    <property type="component" value="Unassembled WGS sequence"/>
</dbReference>
<name>A0A067S284_GALM3</name>